<accession>A0A250XS17</accession>
<keyword evidence="1" id="KW-0812">Transmembrane</keyword>
<evidence type="ECO:0000313" key="3">
    <source>
        <dbReference type="Proteomes" id="UP000232323"/>
    </source>
</evidence>
<feature type="transmembrane region" description="Helical" evidence="1">
    <location>
        <begin position="21"/>
        <end position="39"/>
    </location>
</feature>
<protein>
    <submittedName>
        <fullName evidence="2">Uncharacterized protein</fullName>
    </submittedName>
</protein>
<dbReference type="AlphaFoldDB" id="A0A250XS17"/>
<keyword evidence="3" id="KW-1185">Reference proteome</keyword>
<dbReference type="OrthoDB" id="530344at2759"/>
<reference evidence="2 3" key="1">
    <citation type="submission" date="2017-08" db="EMBL/GenBank/DDBJ databases">
        <title>Acidophilic green algal genome provides insights into adaptation to an acidic environment.</title>
        <authorList>
            <person name="Hirooka S."/>
            <person name="Hirose Y."/>
            <person name="Kanesaki Y."/>
            <person name="Higuchi S."/>
            <person name="Fujiwara T."/>
            <person name="Onuma R."/>
            <person name="Era A."/>
            <person name="Ohbayashi R."/>
            <person name="Uzuka A."/>
            <person name="Nozaki H."/>
            <person name="Yoshikawa H."/>
            <person name="Miyagishima S.Y."/>
        </authorList>
    </citation>
    <scope>NUCLEOTIDE SEQUENCE [LARGE SCALE GENOMIC DNA]</scope>
    <source>
        <strain evidence="2 3">NIES-2499</strain>
    </source>
</reference>
<comment type="caution">
    <text evidence="2">The sequence shown here is derived from an EMBL/GenBank/DDBJ whole genome shotgun (WGS) entry which is preliminary data.</text>
</comment>
<name>A0A250XS17_9CHLO</name>
<dbReference type="EMBL" id="BEGY01000188">
    <property type="protein sequence ID" value="GAX85739.1"/>
    <property type="molecule type" value="Genomic_DNA"/>
</dbReference>
<keyword evidence="1" id="KW-1133">Transmembrane helix</keyword>
<dbReference type="Proteomes" id="UP000232323">
    <property type="component" value="Unassembled WGS sequence"/>
</dbReference>
<proteinExistence type="predicted"/>
<organism evidence="2 3">
    <name type="scientific">Chlamydomonas eustigma</name>
    <dbReference type="NCBI Taxonomy" id="1157962"/>
    <lineage>
        <taxon>Eukaryota</taxon>
        <taxon>Viridiplantae</taxon>
        <taxon>Chlorophyta</taxon>
        <taxon>core chlorophytes</taxon>
        <taxon>Chlorophyceae</taxon>
        <taxon>CS clade</taxon>
        <taxon>Chlamydomonadales</taxon>
        <taxon>Chlamydomonadaceae</taxon>
        <taxon>Chlamydomonas</taxon>
    </lineage>
</organism>
<feature type="transmembrane region" description="Helical" evidence="1">
    <location>
        <begin position="51"/>
        <end position="74"/>
    </location>
</feature>
<keyword evidence="1" id="KW-0472">Membrane</keyword>
<evidence type="ECO:0000313" key="2">
    <source>
        <dbReference type="EMBL" id="GAX85739.1"/>
    </source>
</evidence>
<gene>
    <name evidence="2" type="ORF">CEUSTIGMA_g13154.t1</name>
</gene>
<evidence type="ECO:0000256" key="1">
    <source>
        <dbReference type="SAM" id="Phobius"/>
    </source>
</evidence>
<sequence length="114" mass="13089">MANDIGLLGRPTKFRWNVQSATAIVMIVMFSAVYYHFILNLHLNELAAHPAVIMAMPPLTILWGLSIFPLLVFLSFQDDFRNVNPLLPSNYRDIFIKSMKAMQSNGFKIREKDM</sequence>